<proteinExistence type="predicted"/>
<name>A0A4Z1R464_9HYPH</name>
<dbReference type="RefSeq" id="WP_137412072.1">
    <property type="nucleotide sequence ID" value="NZ_CP109969.1"/>
</dbReference>
<sequence length="123" mass="13932">MLRLWQRITYYRHHSELWALKKAQQTPLVAGFPISLVVSFWWFVVATPVILPHIILQAYSKSAATIFLLITGLPLLLAIVLAAPWFFSWQGIVAGLMSGRSEAARKKEQVLMHAIDAYRAKSV</sequence>
<evidence type="ECO:0000313" key="2">
    <source>
        <dbReference type="Proteomes" id="UP000298735"/>
    </source>
</evidence>
<dbReference type="Proteomes" id="UP000298735">
    <property type="component" value="Chromosome Linear"/>
</dbReference>
<accession>A0A4Z1R464</accession>
<evidence type="ECO:0000313" key="1">
    <source>
        <dbReference type="EMBL" id="UYZ10568.1"/>
    </source>
</evidence>
<reference evidence="1" key="1">
    <citation type="submission" date="2022-10" db="EMBL/GenBank/DDBJ databases">
        <title>Complete genome sequence of Agrobacterium salinitolerans CFBP5507.</title>
        <authorList>
            <person name="Tchabashvili S."/>
            <person name="Yen H.-C."/>
            <person name="Haryono M."/>
            <person name="Lin Y.-C."/>
            <person name="Lai E.-M."/>
            <person name="Kuo C.-H."/>
        </authorList>
    </citation>
    <scope>NUCLEOTIDE SEQUENCE</scope>
    <source>
        <strain evidence="1">CFBP5507</strain>
    </source>
</reference>
<organism evidence="1 2">
    <name type="scientific">Agrobacterium salinitolerans</name>
    <dbReference type="NCBI Taxonomy" id="1183413"/>
    <lineage>
        <taxon>Bacteria</taxon>
        <taxon>Pseudomonadati</taxon>
        <taxon>Pseudomonadota</taxon>
        <taxon>Alphaproteobacteria</taxon>
        <taxon>Hyphomicrobiales</taxon>
        <taxon>Rhizobiaceae</taxon>
        <taxon>Rhizobium/Agrobacterium group</taxon>
        <taxon>Agrobacterium</taxon>
    </lineage>
</organism>
<gene>
    <name evidence="1" type="ORF">CFBP5507_23420</name>
</gene>
<dbReference type="OrthoDB" id="8291434at2"/>
<protein>
    <submittedName>
        <fullName evidence="1">Uncharacterized protein</fullName>
    </submittedName>
</protein>
<dbReference type="KEGG" id="asal:CFBP5507_23420"/>
<dbReference type="EMBL" id="CP109969">
    <property type="protein sequence ID" value="UYZ10568.1"/>
    <property type="molecule type" value="Genomic_DNA"/>
</dbReference>
<dbReference type="AlphaFoldDB" id="A0A4Z1R464"/>